<comment type="caution">
    <text evidence="1">The sequence shown here is derived from an EMBL/GenBank/DDBJ whole genome shotgun (WGS) entry which is preliminary data.</text>
</comment>
<accession>A0A395X8P5</accession>
<protein>
    <submittedName>
        <fullName evidence="1">Uncharacterized protein</fullName>
    </submittedName>
</protein>
<sequence>MCEKIPFNIENMTPDQQQKFDDLFAEIKYLNHEQWNALDDPCLMTQEIFNSIQLRRMEIGPELENITTNLFVKYPDYAISYSRRLEKAISSASNSDSFSLDICYKNMRKEILKEFGYDIGPL</sequence>
<dbReference type="EMBL" id="QRZI01000005">
    <property type="protein sequence ID" value="RGV64210.1"/>
    <property type="molecule type" value="Genomic_DNA"/>
</dbReference>
<evidence type="ECO:0000313" key="1">
    <source>
        <dbReference type="EMBL" id="RGV64210.1"/>
    </source>
</evidence>
<evidence type="ECO:0000313" key="2">
    <source>
        <dbReference type="Proteomes" id="UP000265828"/>
    </source>
</evidence>
<reference evidence="1 2" key="1">
    <citation type="submission" date="2018-08" db="EMBL/GenBank/DDBJ databases">
        <title>A genome reference for cultivated species of the human gut microbiota.</title>
        <authorList>
            <person name="Zou Y."/>
            <person name="Xue W."/>
            <person name="Luo G."/>
        </authorList>
    </citation>
    <scope>NUCLEOTIDE SEQUENCE [LARGE SCALE GENOMIC DNA]</scope>
    <source>
        <strain evidence="1 2">AF14-23</strain>
    </source>
</reference>
<dbReference type="Proteomes" id="UP000265828">
    <property type="component" value="Unassembled WGS sequence"/>
</dbReference>
<name>A0A395X8P5_9FIRM</name>
<proteinExistence type="predicted"/>
<gene>
    <name evidence="1" type="ORF">DWW07_08330</name>
</gene>
<dbReference type="AlphaFoldDB" id="A0A395X8P5"/>
<dbReference type="RefSeq" id="WP_118051561.1">
    <property type="nucleotide sequence ID" value="NZ_QRZI01000005.1"/>
</dbReference>
<organism evidence="1 2">
    <name type="scientific">Blautia obeum</name>
    <dbReference type="NCBI Taxonomy" id="40520"/>
    <lineage>
        <taxon>Bacteria</taxon>
        <taxon>Bacillati</taxon>
        <taxon>Bacillota</taxon>
        <taxon>Clostridia</taxon>
        <taxon>Lachnospirales</taxon>
        <taxon>Lachnospiraceae</taxon>
        <taxon>Blautia</taxon>
    </lineage>
</organism>